<evidence type="ECO:0000313" key="1">
    <source>
        <dbReference type="EMBL" id="PMC80484.1"/>
    </source>
</evidence>
<reference evidence="1 2" key="1">
    <citation type="submission" date="2017-09" db="EMBL/GenBank/DDBJ databases">
        <title>Bacterial strain isolated from the female urinary microbiota.</title>
        <authorList>
            <person name="Thomas-White K."/>
            <person name="Kumar N."/>
            <person name="Forster S."/>
            <person name="Putonti C."/>
            <person name="Lawley T."/>
            <person name="Wolfe A.J."/>
        </authorList>
    </citation>
    <scope>NUCLEOTIDE SEQUENCE [LARGE SCALE GENOMIC DNA]</scope>
    <source>
        <strain evidence="1 2">UMB0240</strain>
    </source>
</reference>
<dbReference type="Pfam" id="PF07751">
    <property type="entry name" value="Abi_2"/>
    <property type="match status" value="1"/>
</dbReference>
<comment type="caution">
    <text evidence="1">The sequence shown here is derived from an EMBL/GenBank/DDBJ whole genome shotgun (WGS) entry which is preliminary data.</text>
</comment>
<dbReference type="InterPro" id="IPR011664">
    <property type="entry name" value="Abi_system_AbiD/AbiF-like"/>
</dbReference>
<sequence>MAKPFKTINQQLEILKERGVVVSHPDKAAQYILEHSYYNVVNVSSKFFKQVNSDQYIEGASFDEIRAVHIYDSELKSIIFKNILIAEKHLKSILAYRFGEKYHDKKYAYLRTETYEGADLLSISKTISSLSNIIQNKIKDRNSNSIKHYYNNHKDVPIWVLINELTLGQTYYLFKILDDSLKNQIAKDLNEFLIDNVEEQTILEPNTLEKFLFNLKGIRNSVAHDNIIFNFKAANNLQYMEALHAPFNIAPSDPKQDVFNNLLYLQLLLTNNQYSLMLNAINKRSKTLSNKLNTIDINKIYLSLGFPENFQLLNARNQNK</sequence>
<name>A0A2N6UG50_9LACT</name>
<proteinExistence type="predicted"/>
<gene>
    <name evidence="1" type="ORF">CJ191_01365</name>
</gene>
<organism evidence="1 2">
    <name type="scientific">Aerococcus viridans</name>
    <dbReference type="NCBI Taxonomy" id="1377"/>
    <lineage>
        <taxon>Bacteria</taxon>
        <taxon>Bacillati</taxon>
        <taxon>Bacillota</taxon>
        <taxon>Bacilli</taxon>
        <taxon>Lactobacillales</taxon>
        <taxon>Aerococcaceae</taxon>
        <taxon>Aerococcus</taxon>
    </lineage>
</organism>
<protein>
    <recommendedName>
        <fullName evidence="3">Abortive infection bacteriophage resistance protein</fullName>
    </recommendedName>
</protein>
<dbReference type="EMBL" id="PNHQ01000002">
    <property type="protein sequence ID" value="PMC80484.1"/>
    <property type="molecule type" value="Genomic_DNA"/>
</dbReference>
<evidence type="ECO:0000313" key="2">
    <source>
        <dbReference type="Proteomes" id="UP000235701"/>
    </source>
</evidence>
<keyword evidence="2" id="KW-1185">Reference proteome</keyword>
<dbReference type="AlphaFoldDB" id="A0A2N6UG50"/>
<dbReference type="Proteomes" id="UP000235701">
    <property type="component" value="Unassembled WGS sequence"/>
</dbReference>
<accession>A0A2N6UG50</accession>
<dbReference type="RefSeq" id="WP_102198759.1">
    <property type="nucleotide sequence ID" value="NZ_PNHQ01000002.1"/>
</dbReference>
<dbReference type="OrthoDB" id="5363652at2"/>
<evidence type="ECO:0008006" key="3">
    <source>
        <dbReference type="Google" id="ProtNLM"/>
    </source>
</evidence>